<dbReference type="RefSeq" id="WP_308392668.1">
    <property type="nucleotide sequence ID" value="NZ_CP133218.1"/>
</dbReference>
<organism evidence="2 3">
    <name type="scientific">Thiothrix lacustris</name>
    <dbReference type="NCBI Taxonomy" id="525917"/>
    <lineage>
        <taxon>Bacteria</taxon>
        <taxon>Pseudomonadati</taxon>
        <taxon>Pseudomonadota</taxon>
        <taxon>Gammaproteobacteria</taxon>
        <taxon>Thiotrichales</taxon>
        <taxon>Thiotrichaceae</taxon>
        <taxon>Thiothrix</taxon>
    </lineage>
</organism>
<keyword evidence="3" id="KW-1185">Reference proteome</keyword>
<sequence length="343" mass="38824">MLVKSTDDKTAALTTLGQLKQYPNLTDSQYKAIEKEIRILRAGIKGEEESAYLIDFTFKDSKNYMVIHDLRLELNGRVAQIDHLLFDRTLQVFVFETKHFHAGIEINENGEFLRWNDFKKTYEGMPSPLEQSERHITVLKDAFKAIDMPTRLGLRLMPSCIPYVLVSASARIDRPKKFDTSHVIKADALKSHIMQKDDIFNVLHTLGSAARAVSSETLEDIARKLCALHQPVTINYLAKFGLPEQPVTLASPEAIPKKHTATTANGAQHCRKCNSTNLAIQYGRFGYYFKCIECDGNTPIKVACDKEGCQARIRKEGDLFHRECLMCNRSSLFFTNPKTVSSC</sequence>
<name>A0ABY9MVX7_9GAMM</name>
<dbReference type="PROSITE" id="PS50965">
    <property type="entry name" value="NERD"/>
    <property type="match status" value="1"/>
</dbReference>
<accession>A0ABY9MVX7</accession>
<protein>
    <submittedName>
        <fullName evidence="2">Nuclease-related domain-containing protein</fullName>
    </submittedName>
</protein>
<gene>
    <name evidence="2" type="ORF">RCF98_06935</name>
</gene>
<evidence type="ECO:0000313" key="2">
    <source>
        <dbReference type="EMBL" id="WML92071.1"/>
    </source>
</evidence>
<dbReference type="InterPro" id="IPR011528">
    <property type="entry name" value="NERD"/>
</dbReference>
<dbReference type="Pfam" id="PF08378">
    <property type="entry name" value="NERD"/>
    <property type="match status" value="1"/>
</dbReference>
<evidence type="ECO:0000313" key="3">
    <source>
        <dbReference type="Proteomes" id="UP001236657"/>
    </source>
</evidence>
<evidence type="ECO:0000259" key="1">
    <source>
        <dbReference type="PROSITE" id="PS50965"/>
    </source>
</evidence>
<dbReference type="EMBL" id="CP133218">
    <property type="protein sequence ID" value="WML92071.1"/>
    <property type="molecule type" value="Genomic_DNA"/>
</dbReference>
<reference evidence="2 3" key="1">
    <citation type="submission" date="2023-08" db="EMBL/GenBank/DDBJ databases">
        <title>New molecular markers tilS and rpoB for phylogenetic and monitoring studies of the genus Thiothrix biodiversity.</title>
        <authorList>
            <person name="Ravin N.V."/>
            <person name="Smolyakov D."/>
            <person name="Markov N.D."/>
            <person name="Beletsky A.V."/>
            <person name="Mardanov A.V."/>
            <person name="Rudenko T.S."/>
            <person name="Grabovich M.Y."/>
        </authorList>
    </citation>
    <scope>NUCLEOTIDE SEQUENCE [LARGE SCALE GENOMIC DNA]</scope>
    <source>
        <strain evidence="2 3">MK1</strain>
    </source>
</reference>
<feature type="domain" description="NERD" evidence="1">
    <location>
        <begin position="42"/>
        <end position="162"/>
    </location>
</feature>
<dbReference type="Proteomes" id="UP001236657">
    <property type="component" value="Chromosome"/>
</dbReference>
<proteinExistence type="predicted"/>